<comment type="similarity">
    <text evidence="1">Belongs to the ATG101 family.</text>
</comment>
<proteinExistence type="inferred from homology"/>
<evidence type="ECO:0000256" key="2">
    <source>
        <dbReference type="ARBA" id="ARBA00018874"/>
    </source>
</evidence>
<dbReference type="GO" id="GO:0000407">
    <property type="term" value="C:phagophore assembly site"/>
    <property type="evidence" value="ECO:0007669"/>
    <property type="project" value="TreeGrafter"/>
</dbReference>
<protein>
    <recommendedName>
        <fullName evidence="2">Autophagy-related protein 101</fullName>
    </recommendedName>
</protein>
<dbReference type="PANTHER" id="PTHR13292:SF0">
    <property type="entry name" value="AUTOPHAGY-RELATED PROTEIN 101"/>
    <property type="match status" value="1"/>
</dbReference>
<comment type="caution">
    <text evidence="4">The sequence shown here is derived from an EMBL/GenBank/DDBJ whole genome shotgun (WGS) entry which is preliminary data.</text>
</comment>
<evidence type="ECO:0000313" key="5">
    <source>
        <dbReference type="Proteomes" id="UP001085076"/>
    </source>
</evidence>
<dbReference type="InterPro" id="IPR012445">
    <property type="entry name" value="ATG101"/>
</dbReference>
<dbReference type="PANTHER" id="PTHR13292">
    <property type="entry name" value="AUTOPHAGY-RELATED PROTEIN 101"/>
    <property type="match status" value="1"/>
</dbReference>
<dbReference type="Proteomes" id="UP001085076">
    <property type="component" value="Miscellaneous, Linkage group lg05"/>
</dbReference>
<dbReference type="Pfam" id="PF07855">
    <property type="entry name" value="ATG101"/>
    <property type="match status" value="1"/>
</dbReference>
<dbReference type="GO" id="GO:0019901">
    <property type="term" value="F:protein kinase binding"/>
    <property type="evidence" value="ECO:0007669"/>
    <property type="project" value="TreeGrafter"/>
</dbReference>
<keyword evidence="5" id="KW-1185">Reference proteome</keyword>
<name>A0A9D5CGU6_9LILI</name>
<gene>
    <name evidence="4" type="ORF">J5N97_020594</name>
</gene>
<dbReference type="AlphaFoldDB" id="A0A9D5CGU6"/>
<reference evidence="4" key="1">
    <citation type="submission" date="2021-03" db="EMBL/GenBank/DDBJ databases">
        <authorList>
            <person name="Li Z."/>
            <person name="Yang C."/>
        </authorList>
    </citation>
    <scope>NUCLEOTIDE SEQUENCE</scope>
    <source>
        <strain evidence="4">Dzin_1.0</strain>
        <tissue evidence="4">Leaf</tissue>
    </source>
</reference>
<sequence length="218" mass="25506">MNCEVCQLKELVVEPFEIREVLRCILHTIVFHRALGLVRPKDVDSELFEITYVQCGDVELEKKIEEKIDQFAGWVDKHPNRKSQVCLSFYEVKSKQPTWFSNKTERLHWEQWYVNLHVINPKAHGKFRHTKAAVDHGENSLEERSSRRAVLEASLREVLFQIIKFVNEKKDHIPQVSNSEVISFPYEITIPSSSDSSFGWHTDVFKRMLQTGHPTMLS</sequence>
<organism evidence="4 5">
    <name type="scientific">Dioscorea zingiberensis</name>
    <dbReference type="NCBI Taxonomy" id="325984"/>
    <lineage>
        <taxon>Eukaryota</taxon>
        <taxon>Viridiplantae</taxon>
        <taxon>Streptophyta</taxon>
        <taxon>Embryophyta</taxon>
        <taxon>Tracheophyta</taxon>
        <taxon>Spermatophyta</taxon>
        <taxon>Magnoliopsida</taxon>
        <taxon>Liliopsida</taxon>
        <taxon>Dioscoreales</taxon>
        <taxon>Dioscoreaceae</taxon>
        <taxon>Dioscorea</taxon>
    </lineage>
</organism>
<dbReference type="EMBL" id="JAGGNH010000005">
    <property type="protein sequence ID" value="KAJ0972635.1"/>
    <property type="molecule type" value="Genomic_DNA"/>
</dbReference>
<dbReference type="OrthoDB" id="10259639at2759"/>
<evidence type="ECO:0000256" key="1">
    <source>
        <dbReference type="ARBA" id="ARBA00007130"/>
    </source>
</evidence>
<reference evidence="4" key="2">
    <citation type="journal article" date="2022" name="Hortic Res">
        <title>The genome of Dioscorea zingiberensis sheds light on the biosynthesis, origin and evolution of the medicinally important diosgenin saponins.</title>
        <authorList>
            <person name="Li Y."/>
            <person name="Tan C."/>
            <person name="Li Z."/>
            <person name="Guo J."/>
            <person name="Li S."/>
            <person name="Chen X."/>
            <person name="Wang C."/>
            <person name="Dai X."/>
            <person name="Yang H."/>
            <person name="Song W."/>
            <person name="Hou L."/>
            <person name="Xu J."/>
            <person name="Tong Z."/>
            <person name="Xu A."/>
            <person name="Yuan X."/>
            <person name="Wang W."/>
            <person name="Yang Q."/>
            <person name="Chen L."/>
            <person name="Sun Z."/>
            <person name="Wang K."/>
            <person name="Pan B."/>
            <person name="Chen J."/>
            <person name="Bao Y."/>
            <person name="Liu F."/>
            <person name="Qi X."/>
            <person name="Gang D.R."/>
            <person name="Wen J."/>
            <person name="Li J."/>
        </authorList>
    </citation>
    <scope>NUCLEOTIDE SEQUENCE</scope>
    <source>
        <strain evidence="4">Dzin_1.0</strain>
    </source>
</reference>
<dbReference type="GO" id="GO:1990316">
    <property type="term" value="C:Atg1/ULK1 kinase complex"/>
    <property type="evidence" value="ECO:0007669"/>
    <property type="project" value="TreeGrafter"/>
</dbReference>
<accession>A0A9D5CGU6</accession>
<dbReference type="GO" id="GO:0000045">
    <property type="term" value="P:autophagosome assembly"/>
    <property type="evidence" value="ECO:0007669"/>
    <property type="project" value="TreeGrafter"/>
</dbReference>
<evidence type="ECO:0000256" key="3">
    <source>
        <dbReference type="ARBA" id="ARBA00023006"/>
    </source>
</evidence>
<keyword evidence="3" id="KW-0072">Autophagy</keyword>
<evidence type="ECO:0000313" key="4">
    <source>
        <dbReference type="EMBL" id="KAJ0972635.1"/>
    </source>
</evidence>